<feature type="compositionally biased region" description="Acidic residues" evidence="12">
    <location>
        <begin position="475"/>
        <end position="492"/>
    </location>
</feature>
<dbReference type="GO" id="GO:0004181">
    <property type="term" value="F:metallocarboxypeptidase activity"/>
    <property type="evidence" value="ECO:0007669"/>
    <property type="project" value="InterPro"/>
</dbReference>
<dbReference type="Gene3D" id="3.30.70.340">
    <property type="entry name" value="Metallocarboxypeptidase-like"/>
    <property type="match status" value="1"/>
</dbReference>
<feature type="compositionally biased region" description="Acidic residues" evidence="12">
    <location>
        <begin position="574"/>
        <end position="610"/>
    </location>
</feature>
<feature type="signal peptide" evidence="13">
    <location>
        <begin position="1"/>
        <end position="27"/>
    </location>
</feature>
<feature type="compositionally biased region" description="Polar residues" evidence="12">
    <location>
        <begin position="376"/>
        <end position="420"/>
    </location>
</feature>
<evidence type="ECO:0000313" key="15">
    <source>
        <dbReference type="EnsemblMetazoa" id="ACHR009059-PA"/>
    </source>
</evidence>
<feature type="compositionally biased region" description="Basic residues" evidence="12">
    <location>
        <begin position="555"/>
        <end position="568"/>
    </location>
</feature>
<evidence type="ECO:0000256" key="10">
    <source>
        <dbReference type="ARBA" id="ARBA00023157"/>
    </source>
</evidence>
<dbReference type="PRINTS" id="PR00765">
    <property type="entry name" value="CRBOXYPTASEA"/>
</dbReference>
<feature type="region of interest" description="Disordered" evidence="12">
    <location>
        <begin position="255"/>
        <end position="277"/>
    </location>
</feature>
<evidence type="ECO:0000256" key="13">
    <source>
        <dbReference type="SAM" id="SignalP"/>
    </source>
</evidence>
<dbReference type="GO" id="GO:0006508">
    <property type="term" value="P:proteolysis"/>
    <property type="evidence" value="ECO:0007669"/>
    <property type="project" value="UniProtKB-KW"/>
</dbReference>
<reference evidence="16" key="1">
    <citation type="submission" date="2013-03" db="EMBL/GenBank/DDBJ databases">
        <title>The Genome Sequence of Anopheles christyi ACHKN1017.</title>
        <authorList>
            <consortium name="The Broad Institute Genomics Platform"/>
            <person name="Neafsey D.E."/>
            <person name="Besansky N."/>
            <person name="Walker B."/>
            <person name="Young S.K."/>
            <person name="Zeng Q."/>
            <person name="Gargeya S."/>
            <person name="Fitzgerald M."/>
            <person name="Haas B."/>
            <person name="Abouelleil A."/>
            <person name="Allen A.W."/>
            <person name="Alvarado L."/>
            <person name="Arachchi H.M."/>
            <person name="Berlin A.M."/>
            <person name="Chapman S.B."/>
            <person name="Gainer-Dewar J."/>
            <person name="Goldberg J."/>
            <person name="Griggs A."/>
            <person name="Gujja S."/>
            <person name="Hansen M."/>
            <person name="Howarth C."/>
            <person name="Imamovic A."/>
            <person name="Ireland A."/>
            <person name="Larimer J."/>
            <person name="McCowan C."/>
            <person name="Murphy C."/>
            <person name="Pearson M."/>
            <person name="Poon T.W."/>
            <person name="Priest M."/>
            <person name="Roberts A."/>
            <person name="Saif S."/>
            <person name="Shea T."/>
            <person name="Sisk P."/>
            <person name="Sykes S."/>
            <person name="Wortman J."/>
            <person name="Nusbaum C."/>
            <person name="Birren B."/>
        </authorList>
    </citation>
    <scope>NUCLEOTIDE SEQUENCE [LARGE SCALE GENOMIC DNA]</scope>
    <source>
        <strain evidence="16">ACHKN1017</strain>
    </source>
</reference>
<dbReference type="Pfam" id="PF00246">
    <property type="entry name" value="Peptidase_M14"/>
    <property type="match status" value="1"/>
</dbReference>
<keyword evidence="3" id="KW-0121">Carboxypeptidase</keyword>
<dbReference type="SUPFAM" id="SSF54897">
    <property type="entry name" value="Protease propeptides/inhibitors"/>
    <property type="match status" value="1"/>
</dbReference>
<evidence type="ECO:0000256" key="12">
    <source>
        <dbReference type="SAM" id="MobiDB-lite"/>
    </source>
</evidence>
<keyword evidence="7" id="KW-0378">Hydrolase</keyword>
<keyword evidence="10" id="KW-1015">Disulfide bond</keyword>
<evidence type="ECO:0000256" key="1">
    <source>
        <dbReference type="ARBA" id="ARBA00001947"/>
    </source>
</evidence>
<feature type="region of interest" description="Disordered" evidence="12">
    <location>
        <begin position="179"/>
        <end position="201"/>
    </location>
</feature>
<dbReference type="SUPFAM" id="SSF53187">
    <property type="entry name" value="Zn-dependent exopeptidases"/>
    <property type="match status" value="1"/>
</dbReference>
<evidence type="ECO:0000256" key="5">
    <source>
        <dbReference type="ARBA" id="ARBA00022723"/>
    </source>
</evidence>
<evidence type="ECO:0000256" key="7">
    <source>
        <dbReference type="ARBA" id="ARBA00022801"/>
    </source>
</evidence>
<dbReference type="EnsemblMetazoa" id="ACHR009059-RA">
    <property type="protein sequence ID" value="ACHR009059-PA"/>
    <property type="gene ID" value="ACHR009059"/>
</dbReference>
<feature type="region of interest" description="Disordered" evidence="12">
    <location>
        <begin position="642"/>
        <end position="680"/>
    </location>
</feature>
<dbReference type="PROSITE" id="PS52035">
    <property type="entry name" value="PEPTIDASE_M14"/>
    <property type="match status" value="1"/>
</dbReference>
<feature type="chain" id="PRO_5008125418" description="Peptidase M14 domain-containing protein" evidence="13">
    <location>
        <begin position="28"/>
        <end position="1328"/>
    </location>
</feature>
<dbReference type="InterPro" id="IPR000834">
    <property type="entry name" value="Peptidase_M14"/>
</dbReference>
<evidence type="ECO:0000256" key="8">
    <source>
        <dbReference type="ARBA" id="ARBA00022833"/>
    </source>
</evidence>
<dbReference type="InterPro" id="IPR036990">
    <property type="entry name" value="M14A-like_propep"/>
</dbReference>
<dbReference type="Pfam" id="PF02244">
    <property type="entry name" value="Propep_M14"/>
    <property type="match status" value="1"/>
</dbReference>
<keyword evidence="5" id="KW-0479">Metal-binding</keyword>
<evidence type="ECO:0000313" key="16">
    <source>
        <dbReference type="Proteomes" id="UP000075881"/>
    </source>
</evidence>
<feature type="region of interest" description="Disordered" evidence="12">
    <location>
        <begin position="454"/>
        <end position="620"/>
    </location>
</feature>
<comment type="similarity">
    <text evidence="2 11">Belongs to the peptidase M14 family.</text>
</comment>
<evidence type="ECO:0000256" key="11">
    <source>
        <dbReference type="PROSITE-ProRule" id="PRU01379"/>
    </source>
</evidence>
<dbReference type="FunFam" id="3.40.630.10:FF:000084">
    <property type="entry name" value="Carboxypeptidase B2"/>
    <property type="match status" value="1"/>
</dbReference>
<dbReference type="GO" id="GO:0005615">
    <property type="term" value="C:extracellular space"/>
    <property type="evidence" value="ECO:0007669"/>
    <property type="project" value="TreeGrafter"/>
</dbReference>
<keyword evidence="4" id="KW-0645">Protease</keyword>
<accession>A0A182KE71</accession>
<dbReference type="InterPro" id="IPR003146">
    <property type="entry name" value="M14A_act_pep"/>
</dbReference>
<evidence type="ECO:0000256" key="6">
    <source>
        <dbReference type="ARBA" id="ARBA00022729"/>
    </source>
</evidence>
<sequence>MASLECAGRFCVALAMVVLVLVRDVHAVSGIYVNNHKIDKFETDRVKLLRPADAHVSTSYVSKNELLTKGNFTNLQQYYQYLVGEDPVKYIDLLWGKNKTQLPSIFRPGSGSASVKQQSAATLPPITASNLTRHTFNYSDDQSAIKNTLNNTNLAYFGDYQRPSPTQSTVLVAPSQLQPISTTRTPTGPSRKRRKKKPTTVTTIPTEAHRVSVPAKAGSSGTSVSDHTKTELSPETLSLLSRYYSFSCTLTPIQPTPSAYPTTSSPPPISTTRRTKKRYLTTKPPVKATTQRPKPGPVPTIGKQKKPIVYVDPPVIKRIGGMLESVYTFMENALTSTEYVEDSEETRAAKDLTLPNETISESVQNSKSSKVKRNTYTKVSASESDILHSNSGEGDSASRSTLPGTDQTWLPLSNEGTSSITKHFTPKLVTISGLPSTISTDGNKNKMTTNIQVTSEYTAATPPTVTLGKPKPDDSSADYDESSDEESEEDYFDGFGGFEETDDDDEDDEDDEEEEENGEQYGPGSSEPVRPNHQTALSNDKDYEEVGTHMERPLRIKRVKKRRRKKRPVASYEDTAEYSDEDSSDEADDEYEDRDESIGEDEDDEDDYESGESPGDAEGFFSRMFSTFGRFVRSLGFGGAARGSPDDYDDYGGGGGARSTTPRVQSVRRRPTRSTSETDAYGVAIDRDERYPSGYVSTPERSPSDWLYLPGSYLVNDLEEEIAPTLEIPSEIPFTPSTSDGWFDLMMPWDFLNPWTSAESSVGAEDQEEVVANQPITEIPPPQHEIHNVPTPSSPVSGWFSQFFGASTTSTPPTATTTLPKPEQILSVLAQYVAQTATTKRPTVAGLVRPTKQPTRTVSYTSYQLWRIFVHTEDHLQRLEDYRQSPDGVRLQWWSTPTLLRPTDVLVPPGTPADSLREYLDEEGLRYEPTIRDVGQAIAYENPRTTRREQLELELVQGHPLTWYRYHRYADIVKFMHHLQRRHPQRVQLLHIGRSYEGRPITVVRVSFAASSKGSSQARPKRARKATKKRPAIFVEAGTHGHEWIGPSVATWLLNRLLEMPESFPANGTPPVTESGEWRIVQSYDWYVLPVLNPDGYEYSHKYDRLWSKNRSNQTQSTPSGVGQALLSSAINWWNANKPQLADNSRPFEQVCYGADLNRNWAYRWQQASDAIVRSQCSVNYAGSEPFSEPESRALRDFLLTRRRNVRIYLSLQAYGQLLTYPEIDSITIRQGERYEPDTYGDVHEMATAGLEAMRAEPGEFLYSVEPEAGPPTYGTAAGYARHGAGIRYSYTLRLPDRGTHGFLLPPSSIVPIGRDVFELLKGMVEYN</sequence>
<feature type="compositionally biased region" description="Polar residues" evidence="12">
    <location>
        <begin position="355"/>
        <end position="368"/>
    </location>
</feature>
<dbReference type="PANTHER" id="PTHR11705">
    <property type="entry name" value="PROTEASE FAMILY M14 CARBOXYPEPTIDASE A,B"/>
    <property type="match status" value="1"/>
</dbReference>
<dbReference type="InterPro" id="IPR057246">
    <property type="entry name" value="CARBOXYPEPT_ZN_1"/>
</dbReference>
<dbReference type="GO" id="GO:0008270">
    <property type="term" value="F:zinc ion binding"/>
    <property type="evidence" value="ECO:0007669"/>
    <property type="project" value="InterPro"/>
</dbReference>
<evidence type="ECO:0000256" key="2">
    <source>
        <dbReference type="ARBA" id="ARBA00005988"/>
    </source>
</evidence>
<dbReference type="SMART" id="SM00631">
    <property type="entry name" value="Zn_pept"/>
    <property type="match status" value="1"/>
</dbReference>
<evidence type="ECO:0000256" key="4">
    <source>
        <dbReference type="ARBA" id="ARBA00022670"/>
    </source>
</evidence>
<comment type="caution">
    <text evidence="11">Lacks conserved residue(s) required for the propagation of feature annotation.</text>
</comment>
<keyword evidence="16" id="KW-1185">Reference proteome</keyword>
<keyword evidence="6 13" id="KW-0732">Signal</keyword>
<dbReference type="STRING" id="43041.A0A182KE71"/>
<organism evidence="15 16">
    <name type="scientific">Anopheles christyi</name>
    <dbReference type="NCBI Taxonomy" id="43041"/>
    <lineage>
        <taxon>Eukaryota</taxon>
        <taxon>Metazoa</taxon>
        <taxon>Ecdysozoa</taxon>
        <taxon>Arthropoda</taxon>
        <taxon>Hexapoda</taxon>
        <taxon>Insecta</taxon>
        <taxon>Pterygota</taxon>
        <taxon>Neoptera</taxon>
        <taxon>Endopterygota</taxon>
        <taxon>Diptera</taxon>
        <taxon>Nematocera</taxon>
        <taxon>Culicoidea</taxon>
        <taxon>Culicidae</taxon>
        <taxon>Anophelinae</taxon>
        <taxon>Anopheles</taxon>
    </lineage>
</organism>
<dbReference type="PANTHER" id="PTHR11705:SF89">
    <property type="entry name" value="PEPTIDASE M14 CARBOXYPEPTIDASE A DOMAIN-CONTAINING PROTEIN"/>
    <property type="match status" value="1"/>
</dbReference>
<reference evidence="15" key="2">
    <citation type="submission" date="2020-05" db="UniProtKB">
        <authorList>
            <consortium name="EnsemblMetazoa"/>
        </authorList>
    </citation>
    <scope>IDENTIFICATION</scope>
    <source>
        <strain evidence="15">ACHKN1017</strain>
    </source>
</reference>
<name>A0A182KE71_9DIPT</name>
<feature type="domain" description="Peptidase M14" evidence="14">
    <location>
        <begin position="965"/>
        <end position="1328"/>
    </location>
</feature>
<dbReference type="Gene3D" id="3.40.630.10">
    <property type="entry name" value="Zn peptidases"/>
    <property type="match status" value="1"/>
</dbReference>
<dbReference type="Proteomes" id="UP000075881">
    <property type="component" value="Unassembled WGS sequence"/>
</dbReference>
<feature type="compositionally biased region" description="Basic and acidic residues" evidence="12">
    <location>
        <begin position="539"/>
        <end position="554"/>
    </location>
</feature>
<comment type="cofactor">
    <cofactor evidence="1">
        <name>Zn(2+)</name>
        <dbReference type="ChEBI" id="CHEBI:29105"/>
    </cofactor>
</comment>
<feature type="region of interest" description="Disordered" evidence="12">
    <location>
        <begin position="338"/>
        <end position="420"/>
    </location>
</feature>
<protein>
    <recommendedName>
        <fullName evidence="14">Peptidase M14 domain-containing protein</fullName>
    </recommendedName>
</protein>
<evidence type="ECO:0000259" key="14">
    <source>
        <dbReference type="PROSITE" id="PS52035"/>
    </source>
</evidence>
<dbReference type="VEuPathDB" id="VectorBase:ACHR009059"/>
<feature type="compositionally biased region" description="Acidic residues" evidence="12">
    <location>
        <begin position="499"/>
        <end position="518"/>
    </location>
</feature>
<proteinExistence type="inferred from homology"/>
<feature type="compositionally biased region" description="Polar residues" evidence="12">
    <location>
        <begin position="454"/>
        <end position="464"/>
    </location>
</feature>
<keyword evidence="9" id="KW-0482">Metalloprotease</keyword>
<keyword evidence="8" id="KW-0862">Zinc</keyword>
<dbReference type="PROSITE" id="PS00132">
    <property type="entry name" value="CARBOXYPEPT_ZN_1"/>
    <property type="match status" value="1"/>
</dbReference>
<evidence type="ECO:0000256" key="9">
    <source>
        <dbReference type="ARBA" id="ARBA00023049"/>
    </source>
</evidence>
<evidence type="ECO:0000256" key="3">
    <source>
        <dbReference type="ARBA" id="ARBA00022645"/>
    </source>
</evidence>